<dbReference type="GO" id="GO:0005634">
    <property type="term" value="C:nucleus"/>
    <property type="evidence" value="ECO:0007669"/>
    <property type="project" value="UniProtKB-SubCell"/>
</dbReference>
<dbReference type="AlphaFoldDB" id="A0A5B7GNT8"/>
<dbReference type="OrthoDB" id="6369198at2759"/>
<keyword evidence="2" id="KW-0238">DNA-binding</keyword>
<protein>
    <submittedName>
        <fullName evidence="4">Tigger transposable element-derived protein 7</fullName>
    </submittedName>
</protein>
<evidence type="ECO:0000256" key="2">
    <source>
        <dbReference type="ARBA" id="ARBA00023125"/>
    </source>
</evidence>
<feature type="domain" description="HTH CENPB-type" evidence="3">
    <location>
        <begin position="8"/>
        <end position="54"/>
    </location>
</feature>
<organism evidence="4 5">
    <name type="scientific">Portunus trituberculatus</name>
    <name type="common">Swimming crab</name>
    <name type="synonym">Neptunus trituberculatus</name>
    <dbReference type="NCBI Taxonomy" id="210409"/>
    <lineage>
        <taxon>Eukaryota</taxon>
        <taxon>Metazoa</taxon>
        <taxon>Ecdysozoa</taxon>
        <taxon>Arthropoda</taxon>
        <taxon>Crustacea</taxon>
        <taxon>Multicrustacea</taxon>
        <taxon>Malacostraca</taxon>
        <taxon>Eumalacostraca</taxon>
        <taxon>Eucarida</taxon>
        <taxon>Decapoda</taxon>
        <taxon>Pleocyemata</taxon>
        <taxon>Brachyura</taxon>
        <taxon>Eubrachyura</taxon>
        <taxon>Portunoidea</taxon>
        <taxon>Portunidae</taxon>
        <taxon>Portuninae</taxon>
        <taxon>Portunus</taxon>
    </lineage>
</organism>
<dbReference type="GO" id="GO:0003677">
    <property type="term" value="F:DNA binding"/>
    <property type="evidence" value="ECO:0007669"/>
    <property type="project" value="UniProtKB-KW"/>
</dbReference>
<evidence type="ECO:0000313" key="5">
    <source>
        <dbReference type="Proteomes" id="UP000324222"/>
    </source>
</evidence>
<dbReference type="Gene3D" id="1.10.10.60">
    <property type="entry name" value="Homeodomain-like"/>
    <property type="match status" value="1"/>
</dbReference>
<dbReference type="SUPFAM" id="SSF46689">
    <property type="entry name" value="Homeodomain-like"/>
    <property type="match status" value="1"/>
</dbReference>
<sequence length="81" mass="9066">MMAKLKNVELDQCIIKWYQQQRASGVMVRGTELKMAAERFASNIRLQGFKTSEGPALCNLRPKARMQPSKASIAALSPKNK</sequence>
<evidence type="ECO:0000256" key="1">
    <source>
        <dbReference type="ARBA" id="ARBA00004123"/>
    </source>
</evidence>
<dbReference type="InterPro" id="IPR009057">
    <property type="entry name" value="Homeodomain-like_sf"/>
</dbReference>
<proteinExistence type="predicted"/>
<dbReference type="EMBL" id="VSRR010015478">
    <property type="protein sequence ID" value="MPC58224.1"/>
    <property type="molecule type" value="Genomic_DNA"/>
</dbReference>
<keyword evidence="5" id="KW-1185">Reference proteome</keyword>
<dbReference type="InterPro" id="IPR006600">
    <property type="entry name" value="HTH_CenpB_DNA-bd_dom"/>
</dbReference>
<gene>
    <name evidence="4" type="primary">TIGD7_10</name>
    <name evidence="4" type="ORF">E2C01_052220</name>
</gene>
<name>A0A5B7GNT8_PORTR</name>
<dbReference type="Proteomes" id="UP000324222">
    <property type="component" value="Unassembled WGS sequence"/>
</dbReference>
<comment type="subcellular location">
    <subcellularLocation>
        <location evidence="1">Nucleus</location>
    </subcellularLocation>
</comment>
<comment type="caution">
    <text evidence="4">The sequence shown here is derived from an EMBL/GenBank/DDBJ whole genome shotgun (WGS) entry which is preliminary data.</text>
</comment>
<evidence type="ECO:0000313" key="4">
    <source>
        <dbReference type="EMBL" id="MPC58224.1"/>
    </source>
</evidence>
<reference evidence="4 5" key="1">
    <citation type="submission" date="2019-05" db="EMBL/GenBank/DDBJ databases">
        <title>Another draft genome of Portunus trituberculatus and its Hox gene families provides insights of decapod evolution.</title>
        <authorList>
            <person name="Jeong J.-H."/>
            <person name="Song I."/>
            <person name="Kim S."/>
            <person name="Choi T."/>
            <person name="Kim D."/>
            <person name="Ryu S."/>
            <person name="Kim W."/>
        </authorList>
    </citation>
    <scope>NUCLEOTIDE SEQUENCE [LARGE SCALE GENOMIC DNA]</scope>
    <source>
        <tissue evidence="4">Muscle</tissue>
    </source>
</reference>
<dbReference type="Pfam" id="PF03221">
    <property type="entry name" value="HTH_Tnp_Tc5"/>
    <property type="match status" value="1"/>
</dbReference>
<evidence type="ECO:0000259" key="3">
    <source>
        <dbReference type="Pfam" id="PF03221"/>
    </source>
</evidence>
<accession>A0A5B7GNT8</accession>